<evidence type="ECO:0000313" key="3">
    <source>
        <dbReference type="Proteomes" id="UP000324611"/>
    </source>
</evidence>
<dbReference type="Proteomes" id="UP000324611">
    <property type="component" value="Unassembled WGS sequence"/>
</dbReference>
<feature type="binding site" evidence="1">
    <location>
        <position position="310"/>
    </location>
    <ligand>
        <name>Zn(2+)</name>
        <dbReference type="ChEBI" id="CHEBI:29105"/>
    </ligand>
</feature>
<keyword evidence="3" id="KW-1185">Reference proteome</keyword>
<name>A0A5B2VMY9_9BACT</name>
<dbReference type="AlphaFoldDB" id="A0A5B2VMY9"/>
<dbReference type="InterPro" id="IPR033889">
    <property type="entry name" value="LanC"/>
</dbReference>
<comment type="caution">
    <text evidence="2">The sequence shown here is derived from an EMBL/GenBank/DDBJ whole genome shotgun (WGS) entry which is preliminary data.</text>
</comment>
<dbReference type="Pfam" id="PF05147">
    <property type="entry name" value="LANC_like"/>
    <property type="match status" value="1"/>
</dbReference>
<sequence length="390" mass="45180">MHQIVERILKQTDQLIEQHPPKRDYMLAGSLGLGLYYSQLYEHYEEEAYLDRCIRIIEDVFNKLNNGEPCLLGASLANGVAGLAYLTNLVAGKGWLNIDIESEFEVLEEYLFKSALQEIEVDCVDYLHGAFGCIHYFATRKHAETPRRYINELVDKLLSRIIREENGVWFRNLVLKKAAEQGANLGLAHGQCSMLMILMNVFDVLDNQEEVKKVIRQGVEYIMLQKRDIDPEEGRYNIFPFHINREEPEAATPNRLAWCYSDLNEVLLFYKAASFLKWDELKRLADLVGLQTLMRKDRPSTLIDDTHFCHGSAGVAQVYRRIYQESGLVAYEKGYEYWIEQTVLMLEHELRTDYYRGKESDLLEGLAGVGLTLLSFISRKELKWSEMLLL</sequence>
<dbReference type="GO" id="GO:0046872">
    <property type="term" value="F:metal ion binding"/>
    <property type="evidence" value="ECO:0007669"/>
    <property type="project" value="UniProtKB-KW"/>
</dbReference>
<evidence type="ECO:0000256" key="1">
    <source>
        <dbReference type="PIRSR" id="PIRSR607822-1"/>
    </source>
</evidence>
<dbReference type="SUPFAM" id="SSF158745">
    <property type="entry name" value="LanC-like"/>
    <property type="match status" value="1"/>
</dbReference>
<evidence type="ECO:0000313" key="2">
    <source>
        <dbReference type="EMBL" id="KAA2240184.1"/>
    </source>
</evidence>
<reference evidence="2 3" key="2">
    <citation type="submission" date="2019-09" db="EMBL/GenBank/DDBJ databases">
        <authorList>
            <person name="Jin C."/>
        </authorList>
    </citation>
    <scope>NUCLEOTIDE SEQUENCE [LARGE SCALE GENOMIC DNA]</scope>
    <source>
        <strain evidence="2 3">BN140078</strain>
    </source>
</reference>
<feature type="binding site" evidence="1">
    <location>
        <position position="259"/>
    </location>
    <ligand>
        <name>Zn(2+)</name>
        <dbReference type="ChEBI" id="CHEBI:29105"/>
    </ligand>
</feature>
<dbReference type="InterPro" id="IPR007822">
    <property type="entry name" value="LANC-like"/>
</dbReference>
<dbReference type="PRINTS" id="PR01950">
    <property type="entry name" value="LANCSUPER"/>
</dbReference>
<dbReference type="GO" id="GO:0031179">
    <property type="term" value="P:peptide modification"/>
    <property type="evidence" value="ECO:0007669"/>
    <property type="project" value="InterPro"/>
</dbReference>
<gene>
    <name evidence="2" type="ORF">F0L74_28880</name>
</gene>
<feature type="binding site" evidence="1">
    <location>
        <position position="309"/>
    </location>
    <ligand>
        <name>Zn(2+)</name>
        <dbReference type="ChEBI" id="CHEBI:29105"/>
    </ligand>
</feature>
<dbReference type="PRINTS" id="PR01955">
    <property type="entry name" value="LANCFRANKIA"/>
</dbReference>
<accession>A0A5B2VMY9</accession>
<organism evidence="2 3">
    <name type="scientific">Chitinophaga agrisoli</name>
    <dbReference type="NCBI Taxonomy" id="2607653"/>
    <lineage>
        <taxon>Bacteria</taxon>
        <taxon>Pseudomonadati</taxon>
        <taxon>Bacteroidota</taxon>
        <taxon>Chitinophagia</taxon>
        <taxon>Chitinophagales</taxon>
        <taxon>Chitinophagaceae</taxon>
        <taxon>Chitinophaga</taxon>
    </lineage>
</organism>
<protein>
    <submittedName>
        <fullName evidence="2">Lanthionine synthetase C family protein</fullName>
    </submittedName>
</protein>
<dbReference type="EMBL" id="VUOC01000004">
    <property type="protein sequence ID" value="KAA2240184.1"/>
    <property type="molecule type" value="Genomic_DNA"/>
</dbReference>
<keyword evidence="1" id="KW-0862">Zinc</keyword>
<proteinExistence type="predicted"/>
<reference evidence="2 3" key="1">
    <citation type="submission" date="2019-09" db="EMBL/GenBank/DDBJ databases">
        <title>Chitinophaga ginsengihumi sp. nov., isolated from soil of ginseng rhizosphere.</title>
        <authorList>
            <person name="Lee J."/>
        </authorList>
    </citation>
    <scope>NUCLEOTIDE SEQUENCE [LARGE SCALE GENOMIC DNA]</scope>
    <source>
        <strain evidence="2 3">BN140078</strain>
    </source>
</reference>
<dbReference type="CDD" id="cd04793">
    <property type="entry name" value="LanC"/>
    <property type="match status" value="1"/>
</dbReference>
<dbReference type="RefSeq" id="WP_149841362.1">
    <property type="nucleotide sequence ID" value="NZ_VUOC01000004.1"/>
</dbReference>
<dbReference type="SMART" id="SM01260">
    <property type="entry name" value="LANC_like"/>
    <property type="match status" value="1"/>
</dbReference>
<dbReference type="Gene3D" id="1.50.10.20">
    <property type="match status" value="1"/>
</dbReference>
<keyword evidence="1" id="KW-0479">Metal-binding</keyword>